<reference evidence="1" key="1">
    <citation type="submission" date="2020-05" db="EMBL/GenBank/DDBJ databases">
        <authorList>
            <person name="Chiriac C."/>
            <person name="Salcher M."/>
            <person name="Ghai R."/>
            <person name="Kavagutti S V."/>
        </authorList>
    </citation>
    <scope>NUCLEOTIDE SEQUENCE</scope>
</reference>
<sequence length="84" mass="8981">MNVYELLEATGGHILMNKAHTTVDGVDLTVGYFEGADLVFTEEGEELAAKLSNTPKTRKKAAAVVESVEVTSEPEIVVTVDATE</sequence>
<gene>
    <name evidence="1" type="ORF">UFOVP232_41</name>
</gene>
<evidence type="ECO:0000313" key="1">
    <source>
        <dbReference type="EMBL" id="CAB5220076.1"/>
    </source>
</evidence>
<accession>A0A6J7WQ92</accession>
<dbReference type="EMBL" id="LR798281">
    <property type="protein sequence ID" value="CAB5220076.1"/>
    <property type="molecule type" value="Genomic_DNA"/>
</dbReference>
<proteinExistence type="predicted"/>
<name>A0A6J7WQ92_9CAUD</name>
<protein>
    <submittedName>
        <fullName evidence="1">Uncharacterized protein</fullName>
    </submittedName>
</protein>
<organism evidence="1">
    <name type="scientific">uncultured Caudovirales phage</name>
    <dbReference type="NCBI Taxonomy" id="2100421"/>
    <lineage>
        <taxon>Viruses</taxon>
        <taxon>Duplodnaviria</taxon>
        <taxon>Heunggongvirae</taxon>
        <taxon>Uroviricota</taxon>
        <taxon>Caudoviricetes</taxon>
        <taxon>Peduoviridae</taxon>
        <taxon>Maltschvirus</taxon>
        <taxon>Maltschvirus maltsch</taxon>
    </lineage>
</organism>